<protein>
    <submittedName>
        <fullName evidence="3">Nitrate reductase molybdenum cofactor assembly chaperone</fullName>
    </submittedName>
</protein>
<keyword evidence="1" id="KW-0534">Nitrate assimilation</keyword>
<dbReference type="SUPFAM" id="SSF89155">
    <property type="entry name" value="TorD-like"/>
    <property type="match status" value="1"/>
</dbReference>
<dbReference type="Gene3D" id="1.10.3480.10">
    <property type="entry name" value="TorD-like"/>
    <property type="match status" value="1"/>
</dbReference>
<accession>A0ABT5FQG7</accession>
<sequence>MSPLPATIPAPVRTRIRADARRRTVPTPDAAERRALLLRLLSLPLRYPDHELTDGRPRLTAAVAALPPSRAGAELAAFMAWFTAEEPEELVRHHAGTFDPRRDSSLHLTHYLNGDLRRRGLALLALKQRYRAAGWEPEGAEPPDHLPVVLEFAALAGPGRGEAPLRQHRRGLELIHRTLTDIGSPYRHLLAALCTLPPPPAEDTEPSPGAGAHPEAER</sequence>
<evidence type="ECO:0000313" key="3">
    <source>
        <dbReference type="EMBL" id="MDC2954773.1"/>
    </source>
</evidence>
<proteinExistence type="predicted"/>
<feature type="region of interest" description="Disordered" evidence="2">
    <location>
        <begin position="195"/>
        <end position="218"/>
    </location>
</feature>
<evidence type="ECO:0000256" key="2">
    <source>
        <dbReference type="SAM" id="MobiDB-lite"/>
    </source>
</evidence>
<comment type="caution">
    <text evidence="3">The sequence shown here is derived from an EMBL/GenBank/DDBJ whole genome shotgun (WGS) entry which is preliminary data.</text>
</comment>
<reference evidence="3 4" key="1">
    <citation type="journal article" date="2015" name="Int. J. Syst. Evol. Microbiol.">
        <title>Streptomyces gilvifuscus sp. nov., an actinomycete that produces antibacterial compounds isolated from soil.</title>
        <authorList>
            <person name="Nguyen T.M."/>
            <person name="Kim J."/>
        </authorList>
    </citation>
    <scope>NUCLEOTIDE SEQUENCE [LARGE SCALE GENOMIC DNA]</scope>
    <source>
        <strain evidence="3 4">T113</strain>
    </source>
</reference>
<dbReference type="PANTHER" id="PTHR43680">
    <property type="entry name" value="NITRATE REDUCTASE MOLYBDENUM COFACTOR ASSEMBLY CHAPERONE"/>
    <property type="match status" value="1"/>
</dbReference>
<dbReference type="InterPro" id="IPR003765">
    <property type="entry name" value="NO3_reductase_chaperone_NarJ"/>
</dbReference>
<gene>
    <name evidence="3" type="primary">narJ</name>
    <name evidence="3" type="ORF">PO587_09890</name>
</gene>
<dbReference type="Pfam" id="PF02613">
    <property type="entry name" value="Nitrate_red_del"/>
    <property type="match status" value="1"/>
</dbReference>
<dbReference type="Proteomes" id="UP001221328">
    <property type="component" value="Unassembled WGS sequence"/>
</dbReference>
<keyword evidence="4" id="KW-1185">Reference proteome</keyword>
<organism evidence="3 4">
    <name type="scientific">Streptomyces gilvifuscus</name>
    <dbReference type="NCBI Taxonomy" id="1550617"/>
    <lineage>
        <taxon>Bacteria</taxon>
        <taxon>Bacillati</taxon>
        <taxon>Actinomycetota</taxon>
        <taxon>Actinomycetes</taxon>
        <taxon>Kitasatosporales</taxon>
        <taxon>Streptomycetaceae</taxon>
        <taxon>Streptomyces</taxon>
    </lineage>
</organism>
<dbReference type="InterPro" id="IPR036411">
    <property type="entry name" value="TorD-like_sf"/>
</dbReference>
<dbReference type="PANTHER" id="PTHR43680:SF2">
    <property type="entry name" value="NITRATE REDUCTASE MOLYBDENUM COFACTOR ASSEMBLY CHAPERONE NARJ"/>
    <property type="match status" value="1"/>
</dbReference>
<dbReference type="NCBIfam" id="TIGR00684">
    <property type="entry name" value="narJ"/>
    <property type="match status" value="1"/>
</dbReference>
<dbReference type="EMBL" id="JAQOSK010000003">
    <property type="protein sequence ID" value="MDC2954773.1"/>
    <property type="molecule type" value="Genomic_DNA"/>
</dbReference>
<evidence type="ECO:0000313" key="4">
    <source>
        <dbReference type="Proteomes" id="UP001221328"/>
    </source>
</evidence>
<evidence type="ECO:0000256" key="1">
    <source>
        <dbReference type="ARBA" id="ARBA00023063"/>
    </source>
</evidence>
<dbReference type="RefSeq" id="WP_272174907.1">
    <property type="nucleotide sequence ID" value="NZ_JAQOSK010000003.1"/>
</dbReference>
<dbReference type="InterPro" id="IPR020945">
    <property type="entry name" value="DMSO/NO3_reduct_chaperone"/>
</dbReference>
<name>A0ABT5FQG7_9ACTN</name>